<organism evidence="2">
    <name type="scientific">Anguilla anguilla</name>
    <name type="common">European freshwater eel</name>
    <name type="synonym">Muraena anguilla</name>
    <dbReference type="NCBI Taxonomy" id="7936"/>
    <lineage>
        <taxon>Eukaryota</taxon>
        <taxon>Metazoa</taxon>
        <taxon>Chordata</taxon>
        <taxon>Craniata</taxon>
        <taxon>Vertebrata</taxon>
        <taxon>Euteleostomi</taxon>
        <taxon>Actinopterygii</taxon>
        <taxon>Neopterygii</taxon>
        <taxon>Teleostei</taxon>
        <taxon>Anguilliformes</taxon>
        <taxon>Anguillidae</taxon>
        <taxon>Anguilla</taxon>
    </lineage>
</organism>
<dbReference type="AlphaFoldDB" id="A0A0E9XDN6"/>
<sequence>MYFLAYYCCDNFKKRVNSENMCYYCSFFSFFLFWSLNNNYFEMTRGNRIIFT</sequence>
<keyword evidence="1" id="KW-0472">Membrane</keyword>
<name>A0A0E9XDN6_ANGAN</name>
<dbReference type="EMBL" id="GBXM01007735">
    <property type="protein sequence ID" value="JAI00843.1"/>
    <property type="molecule type" value="Transcribed_RNA"/>
</dbReference>
<reference evidence="2" key="2">
    <citation type="journal article" date="2015" name="Fish Shellfish Immunol.">
        <title>Early steps in the European eel (Anguilla anguilla)-Vibrio vulnificus interaction in the gills: Role of the RtxA13 toxin.</title>
        <authorList>
            <person name="Callol A."/>
            <person name="Pajuelo D."/>
            <person name="Ebbesson L."/>
            <person name="Teles M."/>
            <person name="MacKenzie S."/>
            <person name="Amaro C."/>
        </authorList>
    </citation>
    <scope>NUCLEOTIDE SEQUENCE</scope>
</reference>
<protein>
    <submittedName>
        <fullName evidence="2">Uncharacterized protein</fullName>
    </submittedName>
</protein>
<proteinExistence type="predicted"/>
<evidence type="ECO:0000313" key="2">
    <source>
        <dbReference type="EMBL" id="JAI00843.1"/>
    </source>
</evidence>
<accession>A0A0E9XDN6</accession>
<keyword evidence="1" id="KW-1133">Transmembrane helix</keyword>
<keyword evidence="1" id="KW-0812">Transmembrane</keyword>
<evidence type="ECO:0000256" key="1">
    <source>
        <dbReference type="SAM" id="Phobius"/>
    </source>
</evidence>
<reference evidence="2" key="1">
    <citation type="submission" date="2014-11" db="EMBL/GenBank/DDBJ databases">
        <authorList>
            <person name="Amaro Gonzalez C."/>
        </authorList>
    </citation>
    <scope>NUCLEOTIDE SEQUENCE</scope>
</reference>
<feature type="transmembrane region" description="Helical" evidence="1">
    <location>
        <begin position="21"/>
        <end position="37"/>
    </location>
</feature>